<dbReference type="SUPFAM" id="SSF109604">
    <property type="entry name" value="HD-domain/PDEase-like"/>
    <property type="match status" value="1"/>
</dbReference>
<dbReference type="AlphaFoldDB" id="A0AAP5E8X8"/>
<dbReference type="EMBL" id="JAUTAS010000001">
    <property type="protein sequence ID" value="MDQ1107522.1"/>
    <property type="molecule type" value="Genomic_DNA"/>
</dbReference>
<dbReference type="SUPFAM" id="SSF52172">
    <property type="entry name" value="CheY-like"/>
    <property type="match status" value="1"/>
</dbReference>
<dbReference type="Pfam" id="PF08668">
    <property type="entry name" value="HDOD"/>
    <property type="match status" value="1"/>
</dbReference>
<dbReference type="PROSITE" id="PS50110">
    <property type="entry name" value="RESPONSE_REGULATORY"/>
    <property type="match status" value="1"/>
</dbReference>
<evidence type="ECO:0000259" key="3">
    <source>
        <dbReference type="PROSITE" id="PS51833"/>
    </source>
</evidence>
<dbReference type="SMART" id="SM00448">
    <property type="entry name" value="REC"/>
    <property type="match status" value="1"/>
</dbReference>
<feature type="domain" description="HDOD" evidence="3">
    <location>
        <begin position="140"/>
        <end position="315"/>
    </location>
</feature>
<dbReference type="Proteomes" id="UP001226084">
    <property type="component" value="Unassembled WGS sequence"/>
</dbReference>
<dbReference type="Gene3D" id="3.40.50.2300">
    <property type="match status" value="1"/>
</dbReference>
<dbReference type="GO" id="GO:0000160">
    <property type="term" value="P:phosphorelay signal transduction system"/>
    <property type="evidence" value="ECO:0007669"/>
    <property type="project" value="InterPro"/>
</dbReference>
<feature type="domain" description="Response regulatory" evidence="2">
    <location>
        <begin position="2"/>
        <end position="119"/>
    </location>
</feature>
<comment type="caution">
    <text evidence="4">The sequence shown here is derived from an EMBL/GenBank/DDBJ whole genome shotgun (WGS) entry which is preliminary data.</text>
</comment>
<evidence type="ECO:0000256" key="1">
    <source>
        <dbReference type="PROSITE-ProRule" id="PRU00169"/>
    </source>
</evidence>
<name>A0AAP5E8X8_9GAMM</name>
<sequence>MRILLVGDEASLSAELMDFIADLGEEWQPLRAPDGQTAMNMVASTPVDAVIACPSLPDLNATTLLGQIRTLRPETIRIALVDAAQGNRPPPARLIGVAHRFLPLPLAPEVLLEALTSLEELRELLDSARLRSAIGRIEKLPSPPHLYLSLTQALEHDDDTDTADVSKLVSADPAIAAKVLQLSNSAFFNSGRTISDLRTAVTRLGLSTLRDLVLASEVFSASPLSSGERNALQQRALLASRLAAKLLPDSSAELGATAALLADIGLLLPGVRNERSEPADDADPRPGHSEAGAYLLGLWGLPMPIIEAVAFHLQPQRSNTRSFWVTGAVHVALALVNGDPVDEDYLQRAGVLAKLPQWRDHANGLMGLATADA</sequence>
<dbReference type="InterPro" id="IPR014626">
    <property type="entry name" value="Sig_transdc_resp-reg_put"/>
</dbReference>
<dbReference type="PIRSF" id="PIRSF036883">
    <property type="entry name" value="RR_HD-GYP_mod"/>
    <property type="match status" value="1"/>
</dbReference>
<dbReference type="Gene3D" id="1.10.3210.10">
    <property type="entry name" value="Hypothetical protein af1432"/>
    <property type="match status" value="1"/>
</dbReference>
<dbReference type="InterPro" id="IPR011006">
    <property type="entry name" value="CheY-like_superfamily"/>
</dbReference>
<protein>
    <submittedName>
        <fullName evidence="4">HD-like signal output (HDOD) protein/CheY-like chemotaxis protein</fullName>
    </submittedName>
</protein>
<dbReference type="PANTHER" id="PTHR33525">
    <property type="match status" value="1"/>
</dbReference>
<accession>A0AAP5E8X8</accession>
<dbReference type="PROSITE" id="PS51833">
    <property type="entry name" value="HDOD"/>
    <property type="match status" value="1"/>
</dbReference>
<reference evidence="4" key="1">
    <citation type="submission" date="2023-07" db="EMBL/GenBank/DDBJ databases">
        <title>Functional and genomic diversity of the sorghum phyllosphere microbiome.</title>
        <authorList>
            <person name="Shade A."/>
        </authorList>
    </citation>
    <scope>NUCLEOTIDE SEQUENCE</scope>
    <source>
        <strain evidence="4">SORGH_AS_0457</strain>
    </source>
</reference>
<evidence type="ECO:0000313" key="5">
    <source>
        <dbReference type="Proteomes" id="UP001226084"/>
    </source>
</evidence>
<comment type="caution">
    <text evidence="1">Lacks conserved residue(s) required for the propagation of feature annotation.</text>
</comment>
<evidence type="ECO:0000259" key="2">
    <source>
        <dbReference type="PROSITE" id="PS50110"/>
    </source>
</evidence>
<dbReference type="InterPro" id="IPR052340">
    <property type="entry name" value="RNase_Y/CdgJ"/>
</dbReference>
<dbReference type="PANTHER" id="PTHR33525:SF6">
    <property type="entry name" value="HDOD DOMAIN-CONTAINING PROTEIN"/>
    <property type="match status" value="1"/>
</dbReference>
<dbReference type="InterPro" id="IPR013976">
    <property type="entry name" value="HDOD"/>
</dbReference>
<proteinExistence type="predicted"/>
<evidence type="ECO:0000313" key="4">
    <source>
        <dbReference type="EMBL" id="MDQ1107522.1"/>
    </source>
</evidence>
<gene>
    <name evidence="4" type="ORF">QE424_000681</name>
</gene>
<dbReference type="InterPro" id="IPR001789">
    <property type="entry name" value="Sig_transdc_resp-reg_receiver"/>
</dbReference>
<organism evidence="4 5">
    <name type="scientific">Stenotrophomonas rhizophila</name>
    <dbReference type="NCBI Taxonomy" id="216778"/>
    <lineage>
        <taxon>Bacteria</taxon>
        <taxon>Pseudomonadati</taxon>
        <taxon>Pseudomonadota</taxon>
        <taxon>Gammaproteobacteria</taxon>
        <taxon>Lysobacterales</taxon>
        <taxon>Lysobacteraceae</taxon>
        <taxon>Stenotrophomonas</taxon>
    </lineage>
</organism>
<dbReference type="RefSeq" id="WP_095363564.1">
    <property type="nucleotide sequence ID" value="NZ_CP088000.1"/>
</dbReference>